<dbReference type="EMBL" id="JAAKZV010000192">
    <property type="protein sequence ID" value="NGN68269.1"/>
    <property type="molecule type" value="Genomic_DNA"/>
</dbReference>
<protein>
    <submittedName>
        <fullName evidence="1">SMI1/KNR4 family protein</fullName>
    </submittedName>
</protein>
<evidence type="ECO:0000313" key="1">
    <source>
        <dbReference type="EMBL" id="NGN68269.1"/>
    </source>
</evidence>
<keyword evidence="2" id="KW-1185">Reference proteome</keyword>
<dbReference type="InterPro" id="IPR037883">
    <property type="entry name" value="Knr4/Smi1-like_sf"/>
</dbReference>
<dbReference type="SUPFAM" id="SSF160631">
    <property type="entry name" value="SMI1/KNR4-like"/>
    <property type="match status" value="1"/>
</dbReference>
<reference evidence="1 2" key="1">
    <citation type="submission" date="2020-02" db="EMBL/GenBank/DDBJ databases">
        <title>Whole-genome analyses of novel actinobacteria.</title>
        <authorList>
            <person name="Sahin N."/>
        </authorList>
    </citation>
    <scope>NUCLEOTIDE SEQUENCE [LARGE SCALE GENOMIC DNA]</scope>
    <source>
        <strain evidence="1 2">A7024</strain>
    </source>
</reference>
<comment type="caution">
    <text evidence="1">The sequence shown here is derived from an EMBL/GenBank/DDBJ whole genome shotgun (WGS) entry which is preliminary data.</text>
</comment>
<dbReference type="AlphaFoldDB" id="A0A6G4U7R0"/>
<organism evidence="1 2">
    <name type="scientific">Streptomyces coryli</name>
    <dbReference type="NCBI Taxonomy" id="1128680"/>
    <lineage>
        <taxon>Bacteria</taxon>
        <taxon>Bacillati</taxon>
        <taxon>Actinomycetota</taxon>
        <taxon>Actinomycetes</taxon>
        <taxon>Kitasatosporales</taxon>
        <taxon>Streptomycetaceae</taxon>
        <taxon>Streptomyces</taxon>
    </lineage>
</organism>
<dbReference type="Proteomes" id="UP000481583">
    <property type="component" value="Unassembled WGS sequence"/>
</dbReference>
<accession>A0A6G4U7R0</accession>
<name>A0A6G4U7R0_9ACTN</name>
<evidence type="ECO:0000313" key="2">
    <source>
        <dbReference type="Proteomes" id="UP000481583"/>
    </source>
</evidence>
<proteinExistence type="predicted"/>
<sequence>MTDALIGTQKPARRITDPDEAIAALEHAVPGLTDHRRPAPAVIDWAVLEDDLGTALPDDFKLLAERFPSFVLGDFLLVAFPRPGKELYRLRGIREDLEGVLQTYWEEEMSCGLRPHPAPGGLLPWAESNEGDMFLWTTTGPTPQQWRVTVASRNGGWWHYDGSAVQFLTDYCTGTLKLWALPPLNPQATPC</sequence>
<dbReference type="RefSeq" id="WP_165242062.1">
    <property type="nucleotide sequence ID" value="NZ_JAAKZV010000192.1"/>
</dbReference>
<gene>
    <name evidence="1" type="ORF">G5C51_30775</name>
</gene>